<organism evidence="2 3">
    <name type="scientific">Aurantimonas marianensis</name>
    <dbReference type="NCBI Taxonomy" id="2920428"/>
    <lineage>
        <taxon>Bacteria</taxon>
        <taxon>Pseudomonadati</taxon>
        <taxon>Pseudomonadota</taxon>
        <taxon>Alphaproteobacteria</taxon>
        <taxon>Hyphomicrobiales</taxon>
        <taxon>Aurantimonadaceae</taxon>
        <taxon>Aurantimonas</taxon>
    </lineage>
</organism>
<accession>A0A9X2H4F9</accession>
<reference evidence="2" key="1">
    <citation type="submission" date="2022-03" db="EMBL/GenBank/DDBJ databases">
        <title>Aurantimonas Liuensis sp. Nov., isolated from the hadal seawater of the Mariana Trench.</title>
        <authorList>
            <person name="Liu R."/>
        </authorList>
    </citation>
    <scope>NUCLEOTIDE SEQUENCE</scope>
    <source>
        <strain evidence="2">LRZ36</strain>
    </source>
</reference>
<keyword evidence="3" id="KW-1185">Reference proteome</keyword>
<evidence type="ECO:0000313" key="2">
    <source>
        <dbReference type="EMBL" id="MCP3053570.1"/>
    </source>
</evidence>
<dbReference type="Proteomes" id="UP001155220">
    <property type="component" value="Unassembled WGS sequence"/>
</dbReference>
<sequence length="125" mass="13859">MKVSLDHFQAMLPRPATAEWPDGVFHVEALSHGTMTLEIFAPRGEDRQRPHGQDELYIVAAGQSDVVREDKREHVRAGDALFVRAGTEHRFEGMSDNFVTWVVFWGPDGGEEPAPSPSVFASVDA</sequence>
<name>A0A9X2H4F9_9HYPH</name>
<proteinExistence type="predicted"/>
<dbReference type="SUPFAM" id="SSF51182">
    <property type="entry name" value="RmlC-like cupins"/>
    <property type="match status" value="1"/>
</dbReference>
<dbReference type="InterPro" id="IPR011051">
    <property type="entry name" value="RmlC_Cupin_sf"/>
</dbReference>
<protein>
    <submittedName>
        <fullName evidence="2">Cupin domain-containing protein</fullName>
    </submittedName>
</protein>
<dbReference type="AlphaFoldDB" id="A0A9X2H4F9"/>
<evidence type="ECO:0000313" key="3">
    <source>
        <dbReference type="Proteomes" id="UP001155220"/>
    </source>
</evidence>
<evidence type="ECO:0000259" key="1">
    <source>
        <dbReference type="Pfam" id="PF07883"/>
    </source>
</evidence>
<dbReference type="RefSeq" id="WP_253962467.1">
    <property type="nucleotide sequence ID" value="NZ_JALHBS010000001.1"/>
</dbReference>
<comment type="caution">
    <text evidence="2">The sequence shown here is derived from an EMBL/GenBank/DDBJ whole genome shotgun (WGS) entry which is preliminary data.</text>
</comment>
<dbReference type="InterPro" id="IPR013096">
    <property type="entry name" value="Cupin_2"/>
</dbReference>
<gene>
    <name evidence="2" type="ORF">MJ956_00215</name>
</gene>
<dbReference type="InterPro" id="IPR014710">
    <property type="entry name" value="RmlC-like_jellyroll"/>
</dbReference>
<feature type="domain" description="Cupin type-2" evidence="1">
    <location>
        <begin position="38"/>
        <end position="103"/>
    </location>
</feature>
<dbReference type="Pfam" id="PF07883">
    <property type="entry name" value="Cupin_2"/>
    <property type="match status" value="1"/>
</dbReference>
<dbReference type="Gene3D" id="2.60.120.10">
    <property type="entry name" value="Jelly Rolls"/>
    <property type="match status" value="1"/>
</dbReference>
<dbReference type="EMBL" id="JALHBS010000001">
    <property type="protein sequence ID" value="MCP3053570.1"/>
    <property type="molecule type" value="Genomic_DNA"/>
</dbReference>